<dbReference type="EMBL" id="UINC01051741">
    <property type="protein sequence ID" value="SVB66253.1"/>
    <property type="molecule type" value="Genomic_DNA"/>
</dbReference>
<protein>
    <recommendedName>
        <fullName evidence="7">D-isomer specific 2-hydroxyacid dehydrogenase NAD-binding domain-containing protein</fullName>
    </recommendedName>
</protein>
<organism evidence="6">
    <name type="scientific">marine metagenome</name>
    <dbReference type="NCBI Taxonomy" id="408172"/>
    <lineage>
        <taxon>unclassified sequences</taxon>
        <taxon>metagenomes</taxon>
        <taxon>ecological metagenomes</taxon>
    </lineage>
</organism>
<evidence type="ECO:0000259" key="4">
    <source>
        <dbReference type="Pfam" id="PF00389"/>
    </source>
</evidence>
<dbReference type="PANTHER" id="PTHR42789:SF1">
    <property type="entry name" value="D-ISOMER SPECIFIC 2-HYDROXYACID DEHYDROGENASE FAMILY PROTEIN (AFU_ORTHOLOGUE AFUA_6G10090)"/>
    <property type="match status" value="1"/>
</dbReference>
<dbReference type="GO" id="GO:0016616">
    <property type="term" value="F:oxidoreductase activity, acting on the CH-OH group of donors, NAD or NADP as acceptor"/>
    <property type="evidence" value="ECO:0007669"/>
    <property type="project" value="InterPro"/>
</dbReference>
<dbReference type="GO" id="GO:0051287">
    <property type="term" value="F:NAD binding"/>
    <property type="evidence" value="ECO:0007669"/>
    <property type="project" value="InterPro"/>
</dbReference>
<dbReference type="AlphaFoldDB" id="A0A382FVG2"/>
<keyword evidence="3" id="KW-0520">NAD</keyword>
<dbReference type="InterPro" id="IPR006140">
    <property type="entry name" value="D-isomer_DH_NAD-bd"/>
</dbReference>
<gene>
    <name evidence="6" type="ORF">METZ01_LOCUS219107</name>
</gene>
<keyword evidence="2" id="KW-0560">Oxidoreductase</keyword>
<dbReference type="Pfam" id="PF00389">
    <property type="entry name" value="2-Hacid_dh"/>
    <property type="match status" value="1"/>
</dbReference>
<dbReference type="Pfam" id="PF02826">
    <property type="entry name" value="2-Hacid_dh_C"/>
    <property type="match status" value="1"/>
</dbReference>
<evidence type="ECO:0008006" key="7">
    <source>
        <dbReference type="Google" id="ProtNLM"/>
    </source>
</evidence>
<evidence type="ECO:0000259" key="5">
    <source>
        <dbReference type="Pfam" id="PF02826"/>
    </source>
</evidence>
<feature type="domain" description="D-isomer specific 2-hydroxyacid dehydrogenase NAD-binding" evidence="5">
    <location>
        <begin position="78"/>
        <end position="249"/>
    </location>
</feature>
<dbReference type="Gene3D" id="3.40.50.720">
    <property type="entry name" value="NAD(P)-binding Rossmann-like Domain"/>
    <property type="match status" value="2"/>
</dbReference>
<dbReference type="SUPFAM" id="SSF51735">
    <property type="entry name" value="NAD(P)-binding Rossmann-fold domains"/>
    <property type="match status" value="1"/>
</dbReference>
<dbReference type="FunFam" id="3.40.50.720:FF:000203">
    <property type="entry name" value="D-3-phosphoglycerate dehydrogenase (SerA)"/>
    <property type="match status" value="1"/>
</dbReference>
<feature type="domain" description="D-isomer specific 2-hydroxyacid dehydrogenase catalytic" evidence="4">
    <location>
        <begin position="5"/>
        <end position="271"/>
    </location>
</feature>
<dbReference type="InterPro" id="IPR006139">
    <property type="entry name" value="D-isomer_2_OHA_DH_cat_dom"/>
</dbReference>
<dbReference type="InterPro" id="IPR036291">
    <property type="entry name" value="NAD(P)-bd_dom_sf"/>
</dbReference>
<evidence type="ECO:0000256" key="1">
    <source>
        <dbReference type="ARBA" id="ARBA00005854"/>
    </source>
</evidence>
<evidence type="ECO:0000256" key="3">
    <source>
        <dbReference type="ARBA" id="ARBA00023027"/>
    </source>
</evidence>
<accession>A0A382FVG2</accession>
<evidence type="ECO:0000256" key="2">
    <source>
        <dbReference type="ARBA" id="ARBA00023002"/>
    </source>
</evidence>
<dbReference type="InterPro" id="IPR050857">
    <property type="entry name" value="D-2-hydroxyacid_DH"/>
</dbReference>
<reference evidence="6" key="1">
    <citation type="submission" date="2018-05" db="EMBL/GenBank/DDBJ databases">
        <authorList>
            <person name="Lanie J.A."/>
            <person name="Ng W.-L."/>
            <person name="Kazmierczak K.M."/>
            <person name="Andrzejewski T.M."/>
            <person name="Davidsen T.M."/>
            <person name="Wayne K.J."/>
            <person name="Tettelin H."/>
            <person name="Glass J.I."/>
            <person name="Rusch D."/>
            <person name="Podicherti R."/>
            <person name="Tsui H.-C.T."/>
            <person name="Winkler M.E."/>
        </authorList>
    </citation>
    <scope>NUCLEOTIDE SEQUENCE</scope>
</reference>
<evidence type="ECO:0000313" key="6">
    <source>
        <dbReference type="EMBL" id="SVB66253.1"/>
    </source>
</evidence>
<proteinExistence type="inferred from homology"/>
<sequence length="274" mass="30195">MGRKLNKEEIVERMKKCEGVIAGTENYCESVLSALPRLKVISRLGVGLDNIDIIVSNKKNIKVLATNSPAPAVAELVLGLILDLLRKITLHNNQIRAGTWEKNMGSLLSGKTVGIIGLGAIGKKLVEITKGLQLDYLAFDKFEDQRFSQKNNVEYCGINELLERSDIVSIHLSLSDETNELLDSNALEKMKSTAILINSSRGECVNEAALKKALDEKRIAGAGLDVYLDEPYKGCLLECDNVITTPHIGSYAREIRIKMEMEAVENLIKGLINE</sequence>
<name>A0A382FVG2_9ZZZZ</name>
<comment type="similarity">
    <text evidence="1">Belongs to the D-isomer specific 2-hydroxyacid dehydrogenase family.</text>
</comment>
<dbReference type="SUPFAM" id="SSF52283">
    <property type="entry name" value="Formate/glycerate dehydrogenase catalytic domain-like"/>
    <property type="match status" value="1"/>
</dbReference>
<dbReference type="PANTHER" id="PTHR42789">
    <property type="entry name" value="D-ISOMER SPECIFIC 2-HYDROXYACID DEHYDROGENASE FAMILY PROTEIN (AFU_ORTHOLOGUE AFUA_6G10090)"/>
    <property type="match status" value="1"/>
</dbReference>